<organism evidence="5 6">
    <name type="scientific">Chiloscyllium punctatum</name>
    <name type="common">Brownbanded bambooshark</name>
    <name type="synonym">Hemiscyllium punctatum</name>
    <dbReference type="NCBI Taxonomy" id="137246"/>
    <lineage>
        <taxon>Eukaryota</taxon>
        <taxon>Metazoa</taxon>
        <taxon>Chordata</taxon>
        <taxon>Craniata</taxon>
        <taxon>Vertebrata</taxon>
        <taxon>Chondrichthyes</taxon>
        <taxon>Elasmobranchii</taxon>
        <taxon>Galeomorphii</taxon>
        <taxon>Galeoidea</taxon>
        <taxon>Orectolobiformes</taxon>
        <taxon>Hemiscylliidae</taxon>
        <taxon>Chiloscyllium</taxon>
    </lineage>
</organism>
<evidence type="ECO:0000256" key="4">
    <source>
        <dbReference type="SAM" id="Phobius"/>
    </source>
</evidence>
<dbReference type="GO" id="GO:0007417">
    <property type="term" value="P:central nervous system development"/>
    <property type="evidence" value="ECO:0007669"/>
    <property type="project" value="TreeGrafter"/>
</dbReference>
<dbReference type="InterPro" id="IPR051963">
    <property type="entry name" value="Adhesion_GPCR_A"/>
</dbReference>
<feature type="region of interest" description="Disordered" evidence="3">
    <location>
        <begin position="298"/>
        <end position="370"/>
    </location>
</feature>
<keyword evidence="6" id="KW-1185">Reference proteome</keyword>
<protein>
    <submittedName>
        <fullName evidence="5">Uncharacterized protein</fullName>
    </submittedName>
</protein>
<dbReference type="STRING" id="137246.A0A401TFM8"/>
<keyword evidence="4" id="KW-0812">Transmembrane</keyword>
<comment type="caution">
    <text evidence="5">The sequence shown here is derived from an EMBL/GenBank/DDBJ whole genome shotgun (WGS) entry which is preliminary data.</text>
</comment>
<feature type="transmembrane region" description="Helical" evidence="4">
    <location>
        <begin position="170"/>
        <end position="191"/>
    </location>
</feature>
<dbReference type="PROSITE" id="PS00650">
    <property type="entry name" value="G_PROTEIN_RECEP_F2_2"/>
    <property type="match status" value="1"/>
</dbReference>
<gene>
    <name evidence="5" type="ORF">chiPu_0025445</name>
</gene>
<evidence type="ECO:0000313" key="5">
    <source>
        <dbReference type="EMBL" id="GCC41449.1"/>
    </source>
</evidence>
<dbReference type="GO" id="GO:0004930">
    <property type="term" value="F:G protein-coupled receptor activity"/>
    <property type="evidence" value="ECO:0007669"/>
    <property type="project" value="InterPro"/>
</dbReference>
<accession>A0A401TFM8</accession>
<feature type="transmembrane region" description="Helical" evidence="4">
    <location>
        <begin position="61"/>
        <end position="83"/>
    </location>
</feature>
<keyword evidence="2" id="KW-0675">Receptor</keyword>
<dbReference type="GO" id="GO:1990909">
    <property type="term" value="C:Wnt signalosome"/>
    <property type="evidence" value="ECO:0007669"/>
    <property type="project" value="TreeGrafter"/>
</dbReference>
<evidence type="ECO:0000313" key="6">
    <source>
        <dbReference type="Proteomes" id="UP000287033"/>
    </source>
</evidence>
<evidence type="ECO:0000256" key="2">
    <source>
        <dbReference type="ARBA" id="ARBA00023170"/>
    </source>
</evidence>
<comment type="similarity">
    <text evidence="1">Belongs to the G-protein coupled receptor 2 family. Adhesion G-protein coupled receptor (ADGR) subfamily.</text>
</comment>
<keyword evidence="4" id="KW-0472">Membrane</keyword>
<name>A0A401TFM8_CHIPU</name>
<feature type="compositionally biased region" description="Polar residues" evidence="3">
    <location>
        <begin position="320"/>
        <end position="342"/>
    </location>
</feature>
<feature type="compositionally biased region" description="Basic residues" evidence="3">
    <location>
        <begin position="300"/>
        <end position="314"/>
    </location>
</feature>
<dbReference type="EMBL" id="BEZZ01058737">
    <property type="protein sequence ID" value="GCC41449.1"/>
    <property type="molecule type" value="Genomic_DNA"/>
</dbReference>
<dbReference type="GO" id="GO:0007166">
    <property type="term" value="P:cell surface receptor signaling pathway"/>
    <property type="evidence" value="ECO:0007669"/>
    <property type="project" value="TreeGrafter"/>
</dbReference>
<dbReference type="GO" id="GO:0090263">
    <property type="term" value="P:positive regulation of canonical Wnt signaling pathway"/>
    <property type="evidence" value="ECO:0007669"/>
    <property type="project" value="TreeGrafter"/>
</dbReference>
<proteinExistence type="inferred from homology"/>
<evidence type="ECO:0000256" key="3">
    <source>
        <dbReference type="SAM" id="MobiDB-lite"/>
    </source>
</evidence>
<dbReference type="PANTHER" id="PTHR45930:SF1">
    <property type="entry name" value="ADHESION G PROTEIN-COUPLED RECEPTOR A2"/>
    <property type="match status" value="1"/>
</dbReference>
<dbReference type="Gene3D" id="1.20.1070.10">
    <property type="entry name" value="Rhodopsin 7-helix transmembrane proteins"/>
    <property type="match status" value="1"/>
</dbReference>
<reference evidence="5 6" key="1">
    <citation type="journal article" date="2018" name="Nat. Ecol. Evol.">
        <title>Shark genomes provide insights into elasmobranch evolution and the origin of vertebrates.</title>
        <authorList>
            <person name="Hara Y"/>
            <person name="Yamaguchi K"/>
            <person name="Onimaru K"/>
            <person name="Kadota M"/>
            <person name="Koyanagi M"/>
            <person name="Keeley SD"/>
            <person name="Tatsumi K"/>
            <person name="Tanaka K"/>
            <person name="Motone F"/>
            <person name="Kageyama Y"/>
            <person name="Nozu R"/>
            <person name="Adachi N"/>
            <person name="Nishimura O"/>
            <person name="Nakagawa R"/>
            <person name="Tanegashima C"/>
            <person name="Kiyatake I"/>
            <person name="Matsumoto R"/>
            <person name="Murakumo K"/>
            <person name="Nishida K"/>
            <person name="Terakita A"/>
            <person name="Kuratani S"/>
            <person name="Sato K"/>
            <person name="Hyodo S Kuraku.S."/>
        </authorList>
    </citation>
    <scope>NUCLEOTIDE SEQUENCE [LARGE SCALE GENOMIC DNA]</scope>
</reference>
<evidence type="ECO:0000256" key="1">
    <source>
        <dbReference type="ARBA" id="ARBA00007343"/>
    </source>
</evidence>
<dbReference type="OrthoDB" id="6134459at2759"/>
<feature type="compositionally biased region" description="Polar residues" evidence="3">
    <location>
        <begin position="356"/>
        <end position="370"/>
    </location>
</feature>
<dbReference type="PANTHER" id="PTHR45930">
    <property type="entry name" value="G-PROTEIN COUPLED RECEPTOR 124-LIKE PROTEIN"/>
    <property type="match status" value="1"/>
</dbReference>
<dbReference type="AlphaFoldDB" id="A0A401TFM8"/>
<feature type="transmembrane region" description="Helical" evidence="4">
    <location>
        <begin position="143"/>
        <end position="164"/>
    </location>
</feature>
<dbReference type="InterPro" id="IPR017983">
    <property type="entry name" value="GPCR_2_secretin-like_CS"/>
</dbReference>
<dbReference type="Proteomes" id="UP000287033">
    <property type="component" value="Unassembled WGS sequence"/>
</dbReference>
<dbReference type="GO" id="GO:0002040">
    <property type="term" value="P:sprouting angiogenesis"/>
    <property type="evidence" value="ECO:0007669"/>
    <property type="project" value="TreeGrafter"/>
</dbReference>
<keyword evidence="4" id="KW-1133">Transmembrane helix</keyword>
<dbReference type="GO" id="GO:0005886">
    <property type="term" value="C:plasma membrane"/>
    <property type="evidence" value="ECO:0007669"/>
    <property type="project" value="TreeGrafter"/>
</dbReference>
<sequence>MDQEGVGTLSDCAVQVLGGCGTHIDGSNVSVEPQSDCCISCLSAPPLKSCWLAWKPSLGAFYVPVGFTVLVSWIYFLCAALHLRCYPQGKAKGQRAPEGEQQLAANGIQLTDSGSGSGSGLGSGLSDGPSLANENEDTLEGHLWALLTTQFLFIGLWTFGALSVSQGQSLRVVFSCLYGVTAVSLGLLVLIHHCLKQQDVCRPWLPCFGPGPTVNGSLSTPPVGLTQSLGPQLCLPAWKPDSPHSNKSSSLGSNFSGVGQGKLSNLQAALNQSDSPNPNGLTPCDVEELPQCSSQWARTKAPRHCKHHHIRRPKGAMSDLGSSENGSQLESCASSRTSQWSHLGTGRGVAEPDASVSPSEGSDTGSQPRCQSTAIQCSVSGENLKQPATLDNQVKRRSYPLNMASQNGTLKGSKYDVTLFGIEGNPTINTSMWKSETTV</sequence>